<feature type="transmembrane region" description="Helical" evidence="10">
    <location>
        <begin position="643"/>
        <end position="664"/>
    </location>
</feature>
<keyword evidence="8 10" id="KW-0472">Membrane</keyword>
<feature type="transmembrane region" description="Helical" evidence="10">
    <location>
        <begin position="413"/>
        <end position="434"/>
    </location>
</feature>
<keyword evidence="7 10" id="KW-1133">Transmembrane helix</keyword>
<comment type="subcellular location">
    <subcellularLocation>
        <location evidence="1">Membrane</location>
        <topology evidence="1">Multi-pass membrane protein</topology>
    </subcellularLocation>
</comment>
<feature type="transmembrane region" description="Helical" evidence="10">
    <location>
        <begin position="231"/>
        <end position="252"/>
    </location>
</feature>
<feature type="transmembrane region" description="Helical" evidence="10">
    <location>
        <begin position="465"/>
        <end position="486"/>
    </location>
</feature>
<evidence type="ECO:0000256" key="5">
    <source>
        <dbReference type="ARBA" id="ARBA00022856"/>
    </source>
</evidence>
<feature type="transmembrane region" description="Helical" evidence="10">
    <location>
        <begin position="93"/>
        <end position="111"/>
    </location>
</feature>
<feature type="transmembrane region" description="Helical" evidence="10">
    <location>
        <begin position="703"/>
        <end position="720"/>
    </location>
</feature>
<feature type="region of interest" description="Disordered" evidence="9">
    <location>
        <begin position="1"/>
        <end position="27"/>
    </location>
</feature>
<dbReference type="Proteomes" id="UP000243052">
    <property type="component" value="Chromosome iv"/>
</dbReference>
<dbReference type="GO" id="GO:0035673">
    <property type="term" value="F:oligopeptide transmembrane transporter activity"/>
    <property type="evidence" value="ECO:0007669"/>
    <property type="project" value="InterPro"/>
</dbReference>
<feature type="transmembrane region" description="Helical" evidence="10">
    <location>
        <begin position="613"/>
        <end position="631"/>
    </location>
</feature>
<dbReference type="EMBL" id="CP014244">
    <property type="protein sequence ID" value="AMD20413.1"/>
    <property type="molecule type" value="Genomic_DNA"/>
</dbReference>
<keyword evidence="3" id="KW-0813">Transport</keyword>
<accession>A0A109UYU9</accession>
<name>A0A109UYU9_9SACH</name>
<evidence type="ECO:0000256" key="1">
    <source>
        <dbReference type="ARBA" id="ARBA00004141"/>
    </source>
</evidence>
<feature type="transmembrane region" description="Helical" evidence="10">
    <location>
        <begin position="264"/>
        <end position="289"/>
    </location>
</feature>
<keyword evidence="5" id="KW-0571">Peptide transport</keyword>
<evidence type="ECO:0000256" key="6">
    <source>
        <dbReference type="ARBA" id="ARBA00022927"/>
    </source>
</evidence>
<feature type="transmembrane region" description="Helical" evidence="10">
    <location>
        <begin position="331"/>
        <end position="353"/>
    </location>
</feature>
<dbReference type="InterPro" id="IPR004648">
    <property type="entry name" value="Oligpept_transpt"/>
</dbReference>
<keyword evidence="4 10" id="KW-0812">Transmembrane</keyword>
<sequence>MSEKINYTVSESSGRAGRQDDGDLSSDLIRIEREATARSLEYSPTTEKGTPDLIEEEDEYTRKVVEDDSPYPEVRAAVPSCDDPTVLQSTVRVWVLGLFMTTLGSAVNMLLSMHRPSITITAFIASLAAWPIGLLWAKYVPDVKLFGKWGPSLNPGPFNVKEHALVTIMGNVSFGGGSAYATDILLAMHIPHFYNRQFSWMFDFCAVISTQCIGFCFAGLCQKILVAPGSMIWPTTLVTSTFLTNLHINQNFDHNTWKMSRLKFFTIVLIAGFIYYWLPGYLFSALSYFAFPTWFAPKNVLVNQIFGASTGLGLIPITFDWNQISGYVGSPLVPPVGVILTILVSIVSIYWIFIPIIHYTNIWYGKYLPISSSQTFDRFQNVYTVSKVVNPNSSLDLEAYRNYSQLYLPTTFAVSYGMSFASVTSTVVHTFLFYRGHIMQALRAVRNDSGDVHNRLMRNYKQTPWYWYVGLLCVFFPLSIITITVWETEMPIWALLLALFIATFFLIPVGIIYAVTTYAVGLNVITELIIGYLLPGRPIAMMFFKTFGYITNSQALTFAADMKLGHYMKLAPRTLFTAQFVAAVWGAVVQVMVLRWAEANIDGLCSTHQTGGFSCPAATVFFNASIVWGVIGPAKMFSRGQLYAALNYFFLAGAVLPIVNWLILNKWPKSLDRWARIPQFCATHLLWPIFFTGTGMIPPSTPYNYGAYCIVGIAFGYYVRRYRFHWWTKYNYTLSVALDVGLAACILVMFFALTVRNVDPPRWWGNTVIETLEYNNEAIQVRLKDGEYFGPSSWK</sequence>
<feature type="transmembrane region" description="Helical" evidence="10">
    <location>
        <begin position="570"/>
        <end position="593"/>
    </location>
</feature>
<dbReference type="NCBIfam" id="TIGR00728">
    <property type="entry name" value="OPT_sfam"/>
    <property type="match status" value="1"/>
</dbReference>
<feature type="transmembrane region" description="Helical" evidence="10">
    <location>
        <begin position="301"/>
        <end position="319"/>
    </location>
</feature>
<dbReference type="OrthoDB" id="9986677at2759"/>
<dbReference type="GeneID" id="28723659"/>
<dbReference type="AlphaFoldDB" id="A0A109UYU9"/>
<keyword evidence="6" id="KW-0653">Protein transport</keyword>
<dbReference type="RefSeq" id="XP_017987409.1">
    <property type="nucleotide sequence ID" value="XM_018132013.1"/>
</dbReference>
<feature type="transmembrane region" description="Helical" evidence="10">
    <location>
        <begin position="528"/>
        <end position="550"/>
    </location>
</feature>
<dbReference type="Pfam" id="PF03169">
    <property type="entry name" value="OPT"/>
    <property type="match status" value="1"/>
</dbReference>
<protein>
    <submittedName>
        <fullName evidence="11">HDL331Cp</fullName>
    </submittedName>
</protein>
<dbReference type="GO" id="GO:0015031">
    <property type="term" value="P:protein transport"/>
    <property type="evidence" value="ECO:0007669"/>
    <property type="project" value="UniProtKB-KW"/>
</dbReference>
<evidence type="ECO:0000256" key="7">
    <source>
        <dbReference type="ARBA" id="ARBA00022989"/>
    </source>
</evidence>
<dbReference type="GO" id="GO:0016020">
    <property type="term" value="C:membrane"/>
    <property type="evidence" value="ECO:0007669"/>
    <property type="project" value="UniProtKB-SubCell"/>
</dbReference>
<feature type="transmembrane region" description="Helical" evidence="10">
    <location>
        <begin position="676"/>
        <end position="697"/>
    </location>
</feature>
<evidence type="ECO:0000256" key="8">
    <source>
        <dbReference type="ARBA" id="ARBA00023136"/>
    </source>
</evidence>
<comment type="similarity">
    <text evidence="2">Belongs to the oligopeptide OPT transporter family.</text>
</comment>
<evidence type="ECO:0000256" key="2">
    <source>
        <dbReference type="ARBA" id="ARBA00008807"/>
    </source>
</evidence>
<dbReference type="NCBIfam" id="TIGR00727">
    <property type="entry name" value="ISP4_OPT"/>
    <property type="match status" value="1"/>
</dbReference>
<reference evidence="11 12" key="1">
    <citation type="submission" date="2016-01" db="EMBL/GenBank/DDBJ databases">
        <title>Genome sequence of the yeast Holleya sinecauda.</title>
        <authorList>
            <person name="Dietrich F.S."/>
        </authorList>
    </citation>
    <scope>NUCLEOTIDE SEQUENCE [LARGE SCALE GENOMIC DNA]</scope>
    <source>
        <strain evidence="11 12">ATCC 58844</strain>
    </source>
</reference>
<feature type="transmembrane region" description="Helical" evidence="10">
    <location>
        <begin position="200"/>
        <end position="225"/>
    </location>
</feature>
<evidence type="ECO:0000313" key="11">
    <source>
        <dbReference type="EMBL" id="AMD20413.1"/>
    </source>
</evidence>
<dbReference type="InterPro" id="IPR004813">
    <property type="entry name" value="OPT"/>
</dbReference>
<dbReference type="PANTHER" id="PTHR22601">
    <property type="entry name" value="ISP4 LIKE PROTEIN"/>
    <property type="match status" value="1"/>
</dbReference>
<organism evidence="11 12">
    <name type="scientific">Eremothecium sinecaudum</name>
    <dbReference type="NCBI Taxonomy" id="45286"/>
    <lineage>
        <taxon>Eukaryota</taxon>
        <taxon>Fungi</taxon>
        <taxon>Dikarya</taxon>
        <taxon>Ascomycota</taxon>
        <taxon>Saccharomycotina</taxon>
        <taxon>Saccharomycetes</taxon>
        <taxon>Saccharomycetales</taxon>
        <taxon>Saccharomycetaceae</taxon>
        <taxon>Eremothecium</taxon>
    </lineage>
</organism>
<evidence type="ECO:0000256" key="9">
    <source>
        <dbReference type="SAM" id="MobiDB-lite"/>
    </source>
</evidence>
<proteinExistence type="inferred from homology"/>
<evidence type="ECO:0000256" key="4">
    <source>
        <dbReference type="ARBA" id="ARBA00022692"/>
    </source>
</evidence>
<feature type="compositionally biased region" description="Polar residues" evidence="9">
    <location>
        <begin position="1"/>
        <end position="13"/>
    </location>
</feature>
<feature type="transmembrane region" description="Helical" evidence="10">
    <location>
        <begin position="492"/>
        <end position="516"/>
    </location>
</feature>
<evidence type="ECO:0000313" key="12">
    <source>
        <dbReference type="Proteomes" id="UP000243052"/>
    </source>
</evidence>
<evidence type="ECO:0000256" key="10">
    <source>
        <dbReference type="SAM" id="Phobius"/>
    </source>
</evidence>
<feature type="transmembrane region" description="Helical" evidence="10">
    <location>
        <begin position="732"/>
        <end position="753"/>
    </location>
</feature>
<keyword evidence="12" id="KW-1185">Reference proteome</keyword>
<feature type="transmembrane region" description="Helical" evidence="10">
    <location>
        <begin position="118"/>
        <end position="137"/>
    </location>
</feature>
<evidence type="ECO:0000256" key="3">
    <source>
        <dbReference type="ARBA" id="ARBA00022448"/>
    </source>
</evidence>
<gene>
    <name evidence="11" type="ORF">AW171_hschr42306</name>
</gene>